<evidence type="ECO:0000313" key="2">
    <source>
        <dbReference type="EMBL" id="CCA45627.1"/>
    </source>
</evidence>
<gene>
    <name evidence="2" type="ORF">NMALPHA522_2086</name>
</gene>
<organism evidence="2">
    <name type="scientific">Neisseria meningitidis alpha522</name>
    <dbReference type="NCBI Taxonomy" id="996307"/>
    <lineage>
        <taxon>Bacteria</taxon>
        <taxon>Pseudomonadati</taxon>
        <taxon>Pseudomonadota</taxon>
        <taxon>Betaproteobacteria</taxon>
        <taxon>Neisseriales</taxon>
        <taxon>Neisseriaceae</taxon>
        <taxon>Neisseria</taxon>
    </lineage>
</organism>
<feature type="region of interest" description="Disordered" evidence="1">
    <location>
        <begin position="1"/>
        <end position="40"/>
    </location>
</feature>
<name>I4E8F8_NEIME</name>
<proteinExistence type="predicted"/>
<accession>I4E8F8</accession>
<dbReference type="EMBL" id="FR845717">
    <property type="protein sequence ID" value="CCA45627.1"/>
    <property type="molecule type" value="Genomic_DNA"/>
</dbReference>
<dbReference type="AlphaFoldDB" id="I4E8F8"/>
<reference evidence="2" key="1">
    <citation type="submission" date="2011-03" db="EMBL/GenBank/DDBJ databases">
        <title>Draft genome of Neisseria meningitidis strain alpha522.</title>
        <authorList>
            <person name="Schoen C."/>
            <person name="Blom J."/>
        </authorList>
    </citation>
    <scope>NUCLEOTIDE SEQUENCE</scope>
    <source>
        <strain evidence="2">Alpha522</strain>
    </source>
</reference>
<evidence type="ECO:0000256" key="1">
    <source>
        <dbReference type="SAM" id="MobiDB-lite"/>
    </source>
</evidence>
<sequence length="40" mass="4344">MDIKNPLKTDKGQKKIGKDDAGLKPDPAQPRIITEKANAV</sequence>
<protein>
    <submittedName>
        <fullName evidence="2">Uncharacterized protein</fullName>
    </submittedName>
</protein>
<feature type="compositionally biased region" description="Basic and acidic residues" evidence="1">
    <location>
        <begin position="1"/>
        <end position="23"/>
    </location>
</feature>